<sequence>MLISLLIPLYVTPEQTREQGYLNTEHFGRRLNNRSARIELTRISQRWLRDLAWDHFAGILRSPKCPRSGHTFDGTRRACIELSAFLETRAPGSGHDPRLLRPHHVHEFAADQRLRELDELPSLGMKGLHGKPSS</sequence>
<evidence type="ECO:0008006" key="3">
    <source>
        <dbReference type="Google" id="ProtNLM"/>
    </source>
</evidence>
<name>A0ABU7RRN7_9ACTN</name>
<evidence type="ECO:0000313" key="2">
    <source>
        <dbReference type="Proteomes" id="UP001332243"/>
    </source>
</evidence>
<organism evidence="1 2">
    <name type="scientific">Plantactinospora sonchi</name>
    <dbReference type="NCBI Taxonomy" id="1544735"/>
    <lineage>
        <taxon>Bacteria</taxon>
        <taxon>Bacillati</taxon>
        <taxon>Actinomycetota</taxon>
        <taxon>Actinomycetes</taxon>
        <taxon>Micromonosporales</taxon>
        <taxon>Micromonosporaceae</taxon>
        <taxon>Plantactinospora</taxon>
    </lineage>
</organism>
<gene>
    <name evidence="1" type="ORF">V1633_11435</name>
</gene>
<keyword evidence="2" id="KW-1185">Reference proteome</keyword>
<dbReference type="RefSeq" id="WP_331214231.1">
    <property type="nucleotide sequence ID" value="NZ_JAZGQK010000008.1"/>
</dbReference>
<dbReference type="Proteomes" id="UP001332243">
    <property type="component" value="Unassembled WGS sequence"/>
</dbReference>
<evidence type="ECO:0000313" key="1">
    <source>
        <dbReference type="EMBL" id="MEE6259100.1"/>
    </source>
</evidence>
<accession>A0ABU7RRN7</accession>
<dbReference type="EMBL" id="JAZGQK010000008">
    <property type="protein sequence ID" value="MEE6259100.1"/>
    <property type="molecule type" value="Genomic_DNA"/>
</dbReference>
<proteinExistence type="predicted"/>
<reference evidence="1 2" key="1">
    <citation type="submission" date="2024-01" db="EMBL/GenBank/DDBJ databases">
        <title>Genome insights into Plantactinospora sonchi sp. nov.</title>
        <authorList>
            <person name="Wang L."/>
        </authorList>
    </citation>
    <scope>NUCLEOTIDE SEQUENCE [LARGE SCALE GENOMIC DNA]</scope>
    <source>
        <strain evidence="1 2">NEAU-QY2</strain>
    </source>
</reference>
<comment type="caution">
    <text evidence="1">The sequence shown here is derived from an EMBL/GenBank/DDBJ whole genome shotgun (WGS) entry which is preliminary data.</text>
</comment>
<protein>
    <recommendedName>
        <fullName evidence="3">Transposase</fullName>
    </recommendedName>
</protein>